<feature type="transmembrane region" description="Helical" evidence="3">
    <location>
        <begin position="618"/>
        <end position="636"/>
    </location>
</feature>
<dbReference type="KEGG" id="pbap:Pla133_12660"/>
<feature type="transmembrane region" description="Helical" evidence="3">
    <location>
        <begin position="362"/>
        <end position="380"/>
    </location>
</feature>
<feature type="transmembrane region" description="Helical" evidence="3">
    <location>
        <begin position="446"/>
        <end position="464"/>
    </location>
</feature>
<gene>
    <name evidence="4" type="ORF">Pla133_12660</name>
</gene>
<name>A0A518BGU2_9BACT</name>
<dbReference type="Proteomes" id="UP000316921">
    <property type="component" value="Chromosome"/>
</dbReference>
<keyword evidence="3" id="KW-0472">Membrane</keyword>
<feature type="transmembrane region" description="Helical" evidence="3">
    <location>
        <begin position="885"/>
        <end position="905"/>
    </location>
</feature>
<dbReference type="InterPro" id="IPR019286">
    <property type="entry name" value="DUF2339_TM"/>
</dbReference>
<dbReference type="PANTHER" id="PTHR38434:SF1">
    <property type="entry name" value="BLL2549 PROTEIN"/>
    <property type="match status" value="1"/>
</dbReference>
<feature type="transmembrane region" description="Helical" evidence="3">
    <location>
        <begin position="207"/>
        <end position="226"/>
    </location>
</feature>
<feature type="coiled-coil region" evidence="1">
    <location>
        <begin position="35"/>
        <end position="62"/>
    </location>
</feature>
<evidence type="ECO:0000256" key="2">
    <source>
        <dbReference type="SAM" id="MobiDB-lite"/>
    </source>
</evidence>
<keyword evidence="3" id="KW-1133">Transmembrane helix</keyword>
<evidence type="ECO:0000256" key="1">
    <source>
        <dbReference type="SAM" id="Coils"/>
    </source>
</evidence>
<dbReference type="PANTHER" id="PTHR38434">
    <property type="entry name" value="BLL2549 PROTEIN"/>
    <property type="match status" value="1"/>
</dbReference>
<feature type="transmembrane region" description="Helical" evidence="3">
    <location>
        <begin position="588"/>
        <end position="606"/>
    </location>
</feature>
<dbReference type="AlphaFoldDB" id="A0A518BGU2"/>
<evidence type="ECO:0000313" key="5">
    <source>
        <dbReference type="Proteomes" id="UP000316921"/>
    </source>
</evidence>
<proteinExistence type="predicted"/>
<feature type="transmembrane region" description="Helical" evidence="3">
    <location>
        <begin position="232"/>
        <end position="250"/>
    </location>
</feature>
<feature type="transmembrane region" description="Helical" evidence="3">
    <location>
        <begin position="262"/>
        <end position="295"/>
    </location>
</feature>
<feature type="transmembrane region" description="Helical" evidence="3">
    <location>
        <begin position="557"/>
        <end position="576"/>
    </location>
</feature>
<feature type="transmembrane region" description="Helical" evidence="3">
    <location>
        <begin position="500"/>
        <end position="519"/>
    </location>
</feature>
<keyword evidence="1" id="KW-0175">Coiled coil</keyword>
<feature type="transmembrane region" description="Helical" evidence="3">
    <location>
        <begin position="392"/>
        <end position="410"/>
    </location>
</feature>
<feature type="transmembrane region" description="Helical" evidence="3">
    <location>
        <begin position="726"/>
        <end position="745"/>
    </location>
</feature>
<feature type="transmembrane region" description="Helical" evidence="3">
    <location>
        <begin position="821"/>
        <end position="840"/>
    </location>
</feature>
<feature type="transmembrane region" description="Helical" evidence="3">
    <location>
        <begin position="332"/>
        <end position="350"/>
    </location>
</feature>
<feature type="transmembrane region" description="Helical" evidence="3">
    <location>
        <begin position="307"/>
        <end position="325"/>
    </location>
</feature>
<dbReference type="InterPro" id="IPR014600">
    <property type="entry name" value="UCP035905_mem"/>
</dbReference>
<feature type="compositionally biased region" description="Basic and acidic residues" evidence="2">
    <location>
        <begin position="123"/>
        <end position="138"/>
    </location>
</feature>
<sequence length="952" mass="101018">MTLLLTLLGFLIGLASGSTATGLIGAAAGAGLGVAVAQRKTIAALQEDVRRLREDERSLRAALDEWGQRLPGEGAASGPPKQPASAVPSNAEVEAPTAPDSQPTAPPSAAAQRPGPTSRPRPARRESVVKDLSGEAREASPTVTLRPPPPPGPFDRAIERATAAVREFFTGGNTVVRVGLLVLLVGVVLLLKYSADHALFPIELRMASAALLGFALIATGLWQRVARPSFGLPLQGAGVATLYLVVFFSLRAYQLLPAPLAFGLMAGVALASGVLAVAQNSLALIVIGVFGGFMAPILASTGGGDHVVLFSYYLLLNLLIVAVAWFRSWRPLNLLGFAFTFGIGTLWGVTSYRPEHFASTEPFLIAFFLLYVAIVVIFALRRPADLRGWVDGSLTFGTPLAVLGLQYALVEDRPFGMAYTTLAMAVVYVGLAFVLYKRAPRVMRNLVEAFLVLGVGFATLAVPYGFSNQSLAGATWAVEGLGLFWIGVRQKRALSRIAGVALQPMAGCALVWSLLAGQTPSTQPILNAPFAASTLLALSALGIAYLADRHRGTLGKFAKGLVVLIPWALVWWYSAAIREVGLHVSSDYRNTALVGAVAVTGLLFELSGKRLNWRDGRIPALLSVPAMLLLLLQYGLQILAVNPPRVDLDAVAGMEPALISSLLDRGGFVAWPLYGLVVYFTLFRFSRDHPALGNPLHALALWAVAIWAALQSAHSVRAVESLGGSWPVAAVGAGLLLVALGGFKLRPRLRSEELQAVYRDVASGGLALLIALWQVRTNVVAAGAVEPLPYWPLLNPLDLTLGLAFLSCWFWVRSASVSAEPLLIGMAFLWFNGILARTVHHFAGVAYEPAALWGYSPMQVAVSVSWTLIGLTTILWATRSRSRSVWFAGSVLLAVVVGKLFLVDIAHLNPVAKIGTFLVVGVLLLVVGYFSPIPPGSSEVPAPEPGSDGDAS</sequence>
<feature type="transmembrane region" description="Helical" evidence="3">
    <location>
        <begin position="525"/>
        <end position="545"/>
    </location>
</feature>
<feature type="transmembrane region" description="Helical" evidence="3">
    <location>
        <begin position="860"/>
        <end position="878"/>
    </location>
</feature>
<protein>
    <recommendedName>
        <fullName evidence="6">Membrane protein (DUF2339)</fullName>
    </recommendedName>
</protein>
<feature type="transmembrane region" description="Helical" evidence="3">
    <location>
        <begin position="793"/>
        <end position="812"/>
    </location>
</feature>
<feature type="transmembrane region" description="Helical" evidence="3">
    <location>
        <begin position="470"/>
        <end position="488"/>
    </location>
</feature>
<feature type="transmembrane region" description="Helical" evidence="3">
    <location>
        <begin position="697"/>
        <end position="714"/>
    </location>
</feature>
<accession>A0A518BGU2</accession>
<dbReference type="PIRSF" id="PIRSF035905">
    <property type="entry name" value="UCP035905_mp"/>
    <property type="match status" value="1"/>
</dbReference>
<evidence type="ECO:0000313" key="4">
    <source>
        <dbReference type="EMBL" id="QDU66200.1"/>
    </source>
</evidence>
<dbReference type="EMBL" id="CP036287">
    <property type="protein sequence ID" value="QDU66200.1"/>
    <property type="molecule type" value="Genomic_DNA"/>
</dbReference>
<evidence type="ECO:0000256" key="3">
    <source>
        <dbReference type="SAM" id="Phobius"/>
    </source>
</evidence>
<dbReference type="RefSeq" id="WP_145063540.1">
    <property type="nucleotide sequence ID" value="NZ_CP036287.1"/>
</dbReference>
<organism evidence="4 5">
    <name type="scientific">Engelhardtia mirabilis</name>
    <dbReference type="NCBI Taxonomy" id="2528011"/>
    <lineage>
        <taxon>Bacteria</taxon>
        <taxon>Pseudomonadati</taxon>
        <taxon>Planctomycetota</taxon>
        <taxon>Planctomycetia</taxon>
        <taxon>Planctomycetia incertae sedis</taxon>
        <taxon>Engelhardtia</taxon>
    </lineage>
</organism>
<feature type="compositionally biased region" description="Low complexity" evidence="2">
    <location>
        <begin position="95"/>
        <end position="114"/>
    </location>
</feature>
<evidence type="ECO:0008006" key="6">
    <source>
        <dbReference type="Google" id="ProtNLM"/>
    </source>
</evidence>
<feature type="transmembrane region" description="Helical" evidence="3">
    <location>
        <begin position="911"/>
        <end position="930"/>
    </location>
</feature>
<reference evidence="4 5" key="1">
    <citation type="submission" date="2019-02" db="EMBL/GenBank/DDBJ databases">
        <title>Deep-cultivation of Planctomycetes and their phenomic and genomic characterization uncovers novel biology.</title>
        <authorList>
            <person name="Wiegand S."/>
            <person name="Jogler M."/>
            <person name="Boedeker C."/>
            <person name="Pinto D."/>
            <person name="Vollmers J."/>
            <person name="Rivas-Marin E."/>
            <person name="Kohn T."/>
            <person name="Peeters S.H."/>
            <person name="Heuer A."/>
            <person name="Rast P."/>
            <person name="Oberbeckmann S."/>
            <person name="Bunk B."/>
            <person name="Jeske O."/>
            <person name="Meyerdierks A."/>
            <person name="Storesund J.E."/>
            <person name="Kallscheuer N."/>
            <person name="Luecker S."/>
            <person name="Lage O.M."/>
            <person name="Pohl T."/>
            <person name="Merkel B.J."/>
            <person name="Hornburger P."/>
            <person name="Mueller R.-W."/>
            <person name="Bruemmer F."/>
            <person name="Labrenz M."/>
            <person name="Spormann A.M."/>
            <person name="Op den Camp H."/>
            <person name="Overmann J."/>
            <person name="Amann R."/>
            <person name="Jetten M.S.M."/>
            <person name="Mascher T."/>
            <person name="Medema M.H."/>
            <person name="Devos D.P."/>
            <person name="Kaster A.-K."/>
            <person name="Ovreas L."/>
            <person name="Rohde M."/>
            <person name="Galperin M.Y."/>
            <person name="Jogler C."/>
        </authorList>
    </citation>
    <scope>NUCLEOTIDE SEQUENCE [LARGE SCALE GENOMIC DNA]</scope>
    <source>
        <strain evidence="4 5">Pla133</strain>
    </source>
</reference>
<feature type="transmembrane region" description="Helical" evidence="3">
    <location>
        <begin position="175"/>
        <end position="195"/>
    </location>
</feature>
<dbReference type="Pfam" id="PF10101">
    <property type="entry name" value="DUF2339"/>
    <property type="match status" value="1"/>
</dbReference>
<feature type="transmembrane region" description="Helical" evidence="3">
    <location>
        <begin position="757"/>
        <end position="773"/>
    </location>
</feature>
<feature type="transmembrane region" description="Helical" evidence="3">
    <location>
        <begin position="416"/>
        <end position="434"/>
    </location>
</feature>
<feature type="transmembrane region" description="Helical" evidence="3">
    <location>
        <begin position="668"/>
        <end position="685"/>
    </location>
</feature>
<keyword evidence="3" id="KW-0812">Transmembrane</keyword>
<feature type="region of interest" description="Disordered" evidence="2">
    <location>
        <begin position="65"/>
        <end position="156"/>
    </location>
</feature>
<keyword evidence="5" id="KW-1185">Reference proteome</keyword>